<organism evidence="3 4">
    <name type="scientific">Dendrothele bispora (strain CBS 962.96)</name>
    <dbReference type="NCBI Taxonomy" id="1314807"/>
    <lineage>
        <taxon>Eukaryota</taxon>
        <taxon>Fungi</taxon>
        <taxon>Dikarya</taxon>
        <taxon>Basidiomycota</taxon>
        <taxon>Agaricomycotina</taxon>
        <taxon>Agaricomycetes</taxon>
        <taxon>Agaricomycetidae</taxon>
        <taxon>Agaricales</taxon>
        <taxon>Agaricales incertae sedis</taxon>
        <taxon>Dendrothele</taxon>
    </lineage>
</organism>
<feature type="compositionally biased region" description="Polar residues" evidence="2">
    <location>
        <begin position="81"/>
        <end position="98"/>
    </location>
</feature>
<feature type="compositionally biased region" description="Polar residues" evidence="2">
    <location>
        <begin position="176"/>
        <end position="208"/>
    </location>
</feature>
<sequence>MYRQPRSGRYCPCPLCPPCQIWIPWRQTTHDDNGNLGRYFLACDHKHSTDGRKCRYYVLEDTPPTSPELSDGPFSPPPTIYSDSTNEPAMSQVPTHTLSGWSGPPAPAPSSRSMEPSVCSVPSCTRQLNQQCSNSRCKKCCIEMGGCTAVYSHRPASLAAPTSTQTPYPSTQLSPYPSTQLSSYPSTEPSTSQANSSPTMDSNVPSTKRTPRFYTQLAADAAEERRQLELKRQTVRKEFDQARGATKQYESTVVLVAWLDDSEMEPTPVEVQGAVVNGTFTIDDSVLCRVGIEDLDFEYYRHGLSRFVGGKAPHVVKISTPQQFMLDGVPTILLRRVSVKTCYGLDQLLVPKLPVVPTTLLAQPRSVHNRRQDLIKELAALS</sequence>
<keyword evidence="4" id="KW-1185">Reference proteome</keyword>
<dbReference type="EMBL" id="ML180027">
    <property type="protein sequence ID" value="THU79425.1"/>
    <property type="molecule type" value="Genomic_DNA"/>
</dbReference>
<accession>A0A4V4HBI0</accession>
<evidence type="ECO:0000313" key="4">
    <source>
        <dbReference type="Proteomes" id="UP000297245"/>
    </source>
</evidence>
<evidence type="ECO:0000313" key="3">
    <source>
        <dbReference type="EMBL" id="THU79425.1"/>
    </source>
</evidence>
<dbReference type="AlphaFoldDB" id="A0A4V4HBI0"/>
<feature type="region of interest" description="Disordered" evidence="2">
    <location>
        <begin position="64"/>
        <end position="116"/>
    </location>
</feature>
<reference evidence="3 4" key="1">
    <citation type="journal article" date="2019" name="Nat. Ecol. Evol.">
        <title>Megaphylogeny resolves global patterns of mushroom evolution.</title>
        <authorList>
            <person name="Varga T."/>
            <person name="Krizsan K."/>
            <person name="Foldi C."/>
            <person name="Dima B."/>
            <person name="Sanchez-Garcia M."/>
            <person name="Sanchez-Ramirez S."/>
            <person name="Szollosi G.J."/>
            <person name="Szarkandi J.G."/>
            <person name="Papp V."/>
            <person name="Albert L."/>
            <person name="Andreopoulos W."/>
            <person name="Angelini C."/>
            <person name="Antonin V."/>
            <person name="Barry K.W."/>
            <person name="Bougher N.L."/>
            <person name="Buchanan P."/>
            <person name="Buyck B."/>
            <person name="Bense V."/>
            <person name="Catcheside P."/>
            <person name="Chovatia M."/>
            <person name="Cooper J."/>
            <person name="Damon W."/>
            <person name="Desjardin D."/>
            <person name="Finy P."/>
            <person name="Geml J."/>
            <person name="Haridas S."/>
            <person name="Hughes K."/>
            <person name="Justo A."/>
            <person name="Karasinski D."/>
            <person name="Kautmanova I."/>
            <person name="Kiss B."/>
            <person name="Kocsube S."/>
            <person name="Kotiranta H."/>
            <person name="LaButti K.M."/>
            <person name="Lechner B.E."/>
            <person name="Liimatainen K."/>
            <person name="Lipzen A."/>
            <person name="Lukacs Z."/>
            <person name="Mihaltcheva S."/>
            <person name="Morgado L.N."/>
            <person name="Niskanen T."/>
            <person name="Noordeloos M.E."/>
            <person name="Ohm R.A."/>
            <person name="Ortiz-Santana B."/>
            <person name="Ovrebo C."/>
            <person name="Racz N."/>
            <person name="Riley R."/>
            <person name="Savchenko A."/>
            <person name="Shiryaev A."/>
            <person name="Soop K."/>
            <person name="Spirin V."/>
            <person name="Szebenyi C."/>
            <person name="Tomsovsky M."/>
            <person name="Tulloss R.E."/>
            <person name="Uehling J."/>
            <person name="Grigoriev I.V."/>
            <person name="Vagvolgyi C."/>
            <person name="Papp T."/>
            <person name="Martin F.M."/>
            <person name="Miettinen O."/>
            <person name="Hibbett D.S."/>
            <person name="Nagy L.G."/>
        </authorList>
    </citation>
    <scope>NUCLEOTIDE SEQUENCE [LARGE SCALE GENOMIC DNA]</scope>
    <source>
        <strain evidence="3 4">CBS 962.96</strain>
    </source>
</reference>
<dbReference type="Proteomes" id="UP000297245">
    <property type="component" value="Unassembled WGS sequence"/>
</dbReference>
<evidence type="ECO:0000256" key="2">
    <source>
        <dbReference type="SAM" id="MobiDB-lite"/>
    </source>
</evidence>
<protein>
    <submittedName>
        <fullName evidence="3">Uncharacterized protein</fullName>
    </submittedName>
</protein>
<proteinExistence type="predicted"/>
<feature type="compositionally biased region" description="Low complexity" evidence="2">
    <location>
        <begin position="99"/>
        <end position="116"/>
    </location>
</feature>
<feature type="region of interest" description="Disordered" evidence="2">
    <location>
        <begin position="159"/>
        <end position="208"/>
    </location>
</feature>
<feature type="compositionally biased region" description="Low complexity" evidence="2">
    <location>
        <begin position="161"/>
        <end position="175"/>
    </location>
</feature>
<name>A0A4V4HBI0_DENBC</name>
<gene>
    <name evidence="3" type="ORF">K435DRAFT_875481</name>
</gene>
<feature type="coiled-coil region" evidence="1">
    <location>
        <begin position="218"/>
        <end position="245"/>
    </location>
</feature>
<evidence type="ECO:0000256" key="1">
    <source>
        <dbReference type="SAM" id="Coils"/>
    </source>
</evidence>
<keyword evidence="1" id="KW-0175">Coiled coil</keyword>
<dbReference type="OrthoDB" id="2912221at2759"/>